<organism evidence="2 3">
    <name type="scientific">Trichoglossum hirsutum</name>
    <dbReference type="NCBI Taxonomy" id="265104"/>
    <lineage>
        <taxon>Eukaryota</taxon>
        <taxon>Fungi</taxon>
        <taxon>Dikarya</taxon>
        <taxon>Ascomycota</taxon>
        <taxon>Pezizomycotina</taxon>
        <taxon>Geoglossomycetes</taxon>
        <taxon>Geoglossales</taxon>
        <taxon>Geoglossaceae</taxon>
        <taxon>Trichoglossum</taxon>
    </lineage>
</organism>
<protein>
    <recommendedName>
        <fullName evidence="4">C2H2-type domain-containing protein</fullName>
    </recommendedName>
</protein>
<evidence type="ECO:0000313" key="3">
    <source>
        <dbReference type="Proteomes" id="UP000750711"/>
    </source>
</evidence>
<dbReference type="Proteomes" id="UP000750711">
    <property type="component" value="Unassembled WGS sequence"/>
</dbReference>
<feature type="compositionally biased region" description="Basic and acidic residues" evidence="1">
    <location>
        <begin position="280"/>
        <end position="290"/>
    </location>
</feature>
<feature type="region of interest" description="Disordered" evidence="1">
    <location>
        <begin position="250"/>
        <end position="290"/>
    </location>
</feature>
<sequence>MFTRRSDLDRHFRTQHSPEPLRFDCPKRRCIRKGDRGFTRLDHLNKHLRNYHLDTKTPTRVHLETGDRSSARHDGYAYRGILGPREKPFQLERSLDLDEDILKGGEINPPKYPDWPSAPSSSGLTTRRSKPVEDVDPTFIQYAIYTNELLLANGVKPHQLSATHFNSFQQLPPELQRKTIETYVQNLREHQREATDEDNSACDVLPLSGLAHMPDIDEAISGYQIQLMLLEQHDERPLMARQQDSLTPTAWALPTTTDASHVGPTGPHQSQPSGSKKRKAASEGEKPAQR</sequence>
<name>A0A9P8IG60_9PEZI</name>
<proteinExistence type="predicted"/>
<dbReference type="AlphaFoldDB" id="A0A9P8IG60"/>
<evidence type="ECO:0000313" key="2">
    <source>
        <dbReference type="EMBL" id="KAH0551583.1"/>
    </source>
</evidence>
<evidence type="ECO:0000256" key="1">
    <source>
        <dbReference type="SAM" id="MobiDB-lite"/>
    </source>
</evidence>
<evidence type="ECO:0008006" key="4">
    <source>
        <dbReference type="Google" id="ProtNLM"/>
    </source>
</evidence>
<keyword evidence="3" id="KW-1185">Reference proteome</keyword>
<gene>
    <name evidence="2" type="ORF">GP486_007199</name>
</gene>
<accession>A0A9P8IG60</accession>
<feature type="region of interest" description="Disordered" evidence="1">
    <location>
        <begin position="102"/>
        <end position="131"/>
    </location>
</feature>
<comment type="caution">
    <text evidence="2">The sequence shown here is derived from an EMBL/GenBank/DDBJ whole genome shotgun (WGS) entry which is preliminary data.</text>
</comment>
<reference evidence="2" key="1">
    <citation type="submission" date="2021-03" db="EMBL/GenBank/DDBJ databases">
        <title>Comparative genomics and phylogenomic investigation of the class Geoglossomycetes provide insights into ecological specialization and systematics.</title>
        <authorList>
            <person name="Melie T."/>
            <person name="Pirro S."/>
            <person name="Miller A.N."/>
            <person name="Quandt A."/>
        </authorList>
    </citation>
    <scope>NUCLEOTIDE SEQUENCE</scope>
    <source>
        <strain evidence="2">CAQ_001_2017</strain>
    </source>
</reference>
<dbReference type="EMBL" id="JAGHQM010001909">
    <property type="protein sequence ID" value="KAH0551583.1"/>
    <property type="molecule type" value="Genomic_DNA"/>
</dbReference>